<dbReference type="InterPro" id="IPR029058">
    <property type="entry name" value="AB_hydrolase_fold"/>
</dbReference>
<comment type="caution">
    <text evidence="5">The sequence shown here is derived from an EMBL/GenBank/DDBJ whole genome shotgun (WGS) entry which is preliminary data.</text>
</comment>
<proteinExistence type="inferred from homology"/>
<keyword evidence="2" id="KW-0028">Amino-acid biosynthesis</keyword>
<keyword evidence="2" id="KW-0963">Cytoplasm</keyword>
<dbReference type="SUPFAM" id="SSF53474">
    <property type="entry name" value="alpha/beta-Hydrolases"/>
    <property type="match status" value="1"/>
</dbReference>
<dbReference type="RefSeq" id="WP_388001840.1">
    <property type="nucleotide sequence ID" value="NZ_JBHUEE010000001.1"/>
</dbReference>
<feature type="active site" evidence="2">
    <location>
        <position position="348"/>
    </location>
</feature>
<dbReference type="PIRSF" id="PIRSF000443">
    <property type="entry name" value="Homoser_Ac_trans"/>
    <property type="match status" value="1"/>
</dbReference>
<keyword evidence="2 5" id="KW-0012">Acyltransferase</keyword>
<reference evidence="6" key="1">
    <citation type="journal article" date="2019" name="Int. J. Syst. Evol. Microbiol.">
        <title>The Global Catalogue of Microorganisms (GCM) 10K type strain sequencing project: providing services to taxonomists for standard genome sequencing and annotation.</title>
        <authorList>
            <consortium name="The Broad Institute Genomics Platform"/>
            <consortium name="The Broad Institute Genome Sequencing Center for Infectious Disease"/>
            <person name="Wu L."/>
            <person name="Ma J."/>
        </authorList>
    </citation>
    <scope>NUCLEOTIDE SEQUENCE [LARGE SCALE GENOMIC DNA]</scope>
    <source>
        <strain evidence="6">JCM 17130</strain>
    </source>
</reference>
<feature type="region of interest" description="Disordered" evidence="3">
    <location>
        <begin position="1"/>
        <end position="21"/>
    </location>
</feature>
<dbReference type="InterPro" id="IPR008220">
    <property type="entry name" value="HAT_MetX-like"/>
</dbReference>
<evidence type="ECO:0000256" key="1">
    <source>
        <dbReference type="ARBA" id="ARBA00022679"/>
    </source>
</evidence>
<comment type="subunit">
    <text evidence="2">Homodimer.</text>
</comment>
<keyword evidence="6" id="KW-1185">Reference proteome</keyword>
<protein>
    <recommendedName>
        <fullName evidence="2">Homoserine O-acetyltransferase</fullName>
        <shortName evidence="2">HAT</shortName>
        <ecNumber evidence="2">2.3.1.31</ecNumber>
    </recommendedName>
    <alternativeName>
        <fullName evidence="2">Homoserine transacetylase</fullName>
        <shortName evidence="2">HTA</shortName>
    </alternativeName>
</protein>
<dbReference type="NCBIfam" id="TIGR01392">
    <property type="entry name" value="homoserO_Ac_trn"/>
    <property type="match status" value="1"/>
</dbReference>
<comment type="pathway">
    <text evidence="2">Amino-acid biosynthesis; L-methionine biosynthesis via de novo pathway; O-acetyl-L-homoserine from L-homoserine: step 1/1.</text>
</comment>
<feature type="domain" description="AB hydrolase-1" evidence="4">
    <location>
        <begin position="80"/>
        <end position="369"/>
    </location>
</feature>
<keyword evidence="2" id="KW-0486">Methionine biosynthesis</keyword>
<evidence type="ECO:0000259" key="4">
    <source>
        <dbReference type="Pfam" id="PF00561"/>
    </source>
</evidence>
<dbReference type="NCBIfam" id="NF001209">
    <property type="entry name" value="PRK00175.1"/>
    <property type="match status" value="1"/>
</dbReference>
<dbReference type="Proteomes" id="UP001597277">
    <property type="component" value="Unassembled WGS sequence"/>
</dbReference>
<evidence type="ECO:0000256" key="3">
    <source>
        <dbReference type="SAM" id="MobiDB-lite"/>
    </source>
</evidence>
<keyword evidence="1 2" id="KW-0808">Transferase</keyword>
<evidence type="ECO:0000313" key="5">
    <source>
        <dbReference type="EMBL" id="MFD1716395.1"/>
    </source>
</evidence>
<accession>A0ABW4L0T2</accession>
<evidence type="ECO:0000256" key="2">
    <source>
        <dbReference type="HAMAP-Rule" id="MF_00296"/>
    </source>
</evidence>
<dbReference type="InterPro" id="IPR000073">
    <property type="entry name" value="AB_hydrolase_1"/>
</dbReference>
<comment type="function">
    <text evidence="2">Transfers an acetyl group from acetyl-CoA to L-homoserine, forming acetyl-L-homoserine.</text>
</comment>
<feature type="active site" description="Nucleophile" evidence="2">
    <location>
        <position position="183"/>
    </location>
</feature>
<dbReference type="Pfam" id="PF00561">
    <property type="entry name" value="Abhydrolase_1"/>
    <property type="match status" value="1"/>
</dbReference>
<organism evidence="5 6">
    <name type="scientific">Georgenia deserti</name>
    <dbReference type="NCBI Taxonomy" id="2093781"/>
    <lineage>
        <taxon>Bacteria</taxon>
        <taxon>Bacillati</taxon>
        <taxon>Actinomycetota</taxon>
        <taxon>Actinomycetes</taxon>
        <taxon>Micrococcales</taxon>
        <taxon>Bogoriellaceae</taxon>
        <taxon>Georgenia</taxon>
    </lineage>
</organism>
<dbReference type="PANTHER" id="PTHR32268">
    <property type="entry name" value="HOMOSERINE O-ACETYLTRANSFERASE"/>
    <property type="match status" value="1"/>
</dbReference>
<sequence length="403" mass="42519">MNQPRNAVGTSAGGQDRTAPRRRVIDLASLPATGAWREGDDPGHRQFVDIGPLALEAGGRLPNVRLAYETWGELNEAGDNAVLVLHALTGGSHVAGHGPGDEPGWWEQIVGPGRAIDTTKYFVVAPNVLGGCQGSTGPSSAAPDGSPWGSRFPLVTARDQVAAELELTDRLGIERWALVVGASMGGHRVLEWAVMAPERVEAIAPVATCAQASAEQVAWGHAQLAAIELDPGWKGGDYYAAAPGEGPNRGLGIARQIAHTTYRSPVELDTRFGRIPQGGEEPLTGGRYAVQSYLDHHAAKLAERFDAGSYAVLTRSMITHDIGRDRGGVDAALGQVRAETLVIAVDSDRLFFPAESERIAAGIPGAGPVATVRSPYGHDGFLIEHDQVAALLGRFLRAVSPQD</sequence>
<dbReference type="GO" id="GO:0004414">
    <property type="term" value="F:homoserine O-acetyltransferase activity"/>
    <property type="evidence" value="ECO:0007669"/>
    <property type="project" value="UniProtKB-EC"/>
</dbReference>
<dbReference type="Gene3D" id="3.40.50.1820">
    <property type="entry name" value="alpha/beta hydrolase"/>
    <property type="match status" value="1"/>
</dbReference>
<dbReference type="HAMAP" id="MF_00296">
    <property type="entry name" value="MetX_acyltransf"/>
    <property type="match status" value="1"/>
</dbReference>
<dbReference type="EMBL" id="JBHUEE010000001">
    <property type="protein sequence ID" value="MFD1716395.1"/>
    <property type="molecule type" value="Genomic_DNA"/>
</dbReference>
<comment type="catalytic activity">
    <reaction evidence="2">
        <text>L-homoserine + acetyl-CoA = O-acetyl-L-homoserine + CoA</text>
        <dbReference type="Rhea" id="RHEA:13701"/>
        <dbReference type="ChEBI" id="CHEBI:57287"/>
        <dbReference type="ChEBI" id="CHEBI:57288"/>
        <dbReference type="ChEBI" id="CHEBI:57476"/>
        <dbReference type="ChEBI" id="CHEBI:57716"/>
        <dbReference type="EC" id="2.3.1.31"/>
    </reaction>
</comment>
<feature type="binding site" evidence="2">
    <location>
        <position position="255"/>
    </location>
    <ligand>
        <name>substrate</name>
    </ligand>
</feature>
<gene>
    <name evidence="2" type="primary">metXA</name>
    <name evidence="5" type="ORF">ACFSE6_00990</name>
</gene>
<feature type="active site" evidence="2">
    <location>
        <position position="378"/>
    </location>
</feature>
<evidence type="ECO:0000313" key="6">
    <source>
        <dbReference type="Proteomes" id="UP001597277"/>
    </source>
</evidence>
<feature type="binding site" evidence="2">
    <location>
        <position position="379"/>
    </location>
    <ligand>
        <name>substrate</name>
    </ligand>
</feature>
<dbReference type="PANTHER" id="PTHR32268:SF11">
    <property type="entry name" value="HOMOSERINE O-ACETYLTRANSFERASE"/>
    <property type="match status" value="1"/>
</dbReference>
<name>A0ABW4L0T2_9MICO</name>
<comment type="similarity">
    <text evidence="2">Belongs to the AB hydrolase superfamily. MetX family.</text>
</comment>
<comment type="caution">
    <text evidence="2">Lacks conserved residue(s) required for the propagation of feature annotation.</text>
</comment>
<comment type="subcellular location">
    <subcellularLocation>
        <location evidence="2">Cytoplasm</location>
    </subcellularLocation>
</comment>
<dbReference type="EC" id="2.3.1.31" evidence="2"/>